<evidence type="ECO:0000256" key="7">
    <source>
        <dbReference type="ARBA" id="ARBA00022912"/>
    </source>
</evidence>
<keyword evidence="13" id="KW-1185">Reference proteome</keyword>
<evidence type="ECO:0000256" key="2">
    <source>
        <dbReference type="ARBA" id="ARBA00001946"/>
    </source>
</evidence>
<keyword evidence="4 10" id="KW-0479">Metal-binding</keyword>
<protein>
    <recommendedName>
        <fullName evidence="10">Protein phosphatase</fullName>
        <ecNumber evidence="10">3.1.3.16</ecNumber>
    </recommendedName>
</protein>
<comment type="catalytic activity">
    <reaction evidence="9 10">
        <text>O-phospho-L-threonyl-[protein] + H2O = L-threonyl-[protein] + phosphate</text>
        <dbReference type="Rhea" id="RHEA:47004"/>
        <dbReference type="Rhea" id="RHEA-COMP:11060"/>
        <dbReference type="Rhea" id="RHEA-COMP:11605"/>
        <dbReference type="ChEBI" id="CHEBI:15377"/>
        <dbReference type="ChEBI" id="CHEBI:30013"/>
        <dbReference type="ChEBI" id="CHEBI:43474"/>
        <dbReference type="ChEBI" id="CHEBI:61977"/>
        <dbReference type="EC" id="3.1.3.16"/>
    </reaction>
</comment>
<evidence type="ECO:0000313" key="13">
    <source>
        <dbReference type="Proteomes" id="UP000549394"/>
    </source>
</evidence>
<proteinExistence type="inferred from homology"/>
<dbReference type="SMART" id="SM00332">
    <property type="entry name" value="PP2Cc"/>
    <property type="match status" value="1"/>
</dbReference>
<comment type="caution">
    <text evidence="12">The sequence shown here is derived from an EMBL/GenBank/DDBJ whole genome shotgun (WGS) entry which is preliminary data.</text>
</comment>
<comment type="cofactor">
    <cofactor evidence="2 10">
        <name>Mg(2+)</name>
        <dbReference type="ChEBI" id="CHEBI:18420"/>
    </cofactor>
</comment>
<dbReference type="GO" id="GO:0004722">
    <property type="term" value="F:protein serine/threonine phosphatase activity"/>
    <property type="evidence" value="ECO:0007669"/>
    <property type="project" value="UniProtKB-EC"/>
</dbReference>
<dbReference type="FunFam" id="3.60.40.10:FF:000009">
    <property type="entry name" value="Blast:Protein phosphatase PTC7 homolog"/>
    <property type="match status" value="1"/>
</dbReference>
<dbReference type="AlphaFoldDB" id="A0A7I8WCY4"/>
<comment type="cofactor">
    <cofactor evidence="1 10">
        <name>Mn(2+)</name>
        <dbReference type="ChEBI" id="CHEBI:29035"/>
    </cofactor>
</comment>
<dbReference type="OrthoDB" id="60843at2759"/>
<dbReference type="PANTHER" id="PTHR12320">
    <property type="entry name" value="PROTEIN PHOSPHATASE 2C"/>
    <property type="match status" value="1"/>
</dbReference>
<dbReference type="SMART" id="SM00331">
    <property type="entry name" value="PP2C_SIG"/>
    <property type="match status" value="1"/>
</dbReference>
<evidence type="ECO:0000256" key="9">
    <source>
        <dbReference type="ARBA" id="ARBA00048336"/>
    </source>
</evidence>
<dbReference type="Proteomes" id="UP000549394">
    <property type="component" value="Unassembled WGS sequence"/>
</dbReference>
<dbReference type="EC" id="3.1.3.16" evidence="10"/>
<evidence type="ECO:0000256" key="6">
    <source>
        <dbReference type="ARBA" id="ARBA00022842"/>
    </source>
</evidence>
<dbReference type="InterPro" id="IPR039123">
    <property type="entry name" value="PPTC7"/>
</dbReference>
<evidence type="ECO:0000259" key="11">
    <source>
        <dbReference type="PROSITE" id="PS51746"/>
    </source>
</evidence>
<evidence type="ECO:0000256" key="3">
    <source>
        <dbReference type="ARBA" id="ARBA00006702"/>
    </source>
</evidence>
<comment type="similarity">
    <text evidence="3 10">Belongs to the PP2C family.</text>
</comment>
<evidence type="ECO:0000256" key="4">
    <source>
        <dbReference type="ARBA" id="ARBA00022723"/>
    </source>
</evidence>
<dbReference type="Pfam" id="PF13672">
    <property type="entry name" value="PP2C_2"/>
    <property type="match status" value="1"/>
</dbReference>
<evidence type="ECO:0000256" key="1">
    <source>
        <dbReference type="ARBA" id="ARBA00001936"/>
    </source>
</evidence>
<evidence type="ECO:0000313" key="12">
    <source>
        <dbReference type="EMBL" id="CAD5126049.1"/>
    </source>
</evidence>
<dbReference type="SUPFAM" id="SSF81606">
    <property type="entry name" value="PP2C-like"/>
    <property type="match status" value="1"/>
</dbReference>
<dbReference type="PROSITE" id="PS51746">
    <property type="entry name" value="PPM_2"/>
    <property type="match status" value="1"/>
</dbReference>
<evidence type="ECO:0000256" key="5">
    <source>
        <dbReference type="ARBA" id="ARBA00022801"/>
    </source>
</evidence>
<name>A0A7I8WCY4_9ANNE</name>
<keyword evidence="6 10" id="KW-0460">Magnesium</keyword>
<dbReference type="GO" id="GO:0005739">
    <property type="term" value="C:mitochondrion"/>
    <property type="evidence" value="ECO:0007669"/>
    <property type="project" value="TreeGrafter"/>
</dbReference>
<comment type="catalytic activity">
    <reaction evidence="10">
        <text>O-phospho-L-seryl-[protein] + H2O = L-seryl-[protein] + phosphate</text>
        <dbReference type="Rhea" id="RHEA:20629"/>
        <dbReference type="Rhea" id="RHEA-COMP:9863"/>
        <dbReference type="Rhea" id="RHEA-COMP:11604"/>
        <dbReference type="ChEBI" id="CHEBI:15377"/>
        <dbReference type="ChEBI" id="CHEBI:29999"/>
        <dbReference type="ChEBI" id="CHEBI:43474"/>
        <dbReference type="ChEBI" id="CHEBI:83421"/>
        <dbReference type="EC" id="3.1.3.16"/>
    </reaction>
</comment>
<feature type="domain" description="PPM-type phosphatase" evidence="11">
    <location>
        <begin position="48"/>
        <end position="306"/>
    </location>
</feature>
<dbReference type="PROSITE" id="PS00262">
    <property type="entry name" value="INSULIN"/>
    <property type="match status" value="1"/>
</dbReference>
<evidence type="ECO:0000256" key="10">
    <source>
        <dbReference type="RuleBase" id="RU366020"/>
    </source>
</evidence>
<dbReference type="Gene3D" id="3.60.40.10">
    <property type="entry name" value="PPM-type phosphatase domain"/>
    <property type="match status" value="1"/>
</dbReference>
<accession>A0A7I8WCY4</accession>
<gene>
    <name evidence="12" type="ORF">DGYR_LOCUS13335</name>
</gene>
<dbReference type="PANTHER" id="PTHR12320:SF1">
    <property type="entry name" value="PROTEIN PHOSPHATASE PTC7 HOMOLOG"/>
    <property type="match status" value="1"/>
</dbReference>
<keyword evidence="5 10" id="KW-0378">Hydrolase</keyword>
<dbReference type="EMBL" id="CAJFCJ010000031">
    <property type="protein sequence ID" value="CAD5126049.1"/>
    <property type="molecule type" value="Genomic_DNA"/>
</dbReference>
<dbReference type="InterPro" id="IPR001932">
    <property type="entry name" value="PPM-type_phosphatase-like_dom"/>
</dbReference>
<keyword evidence="7 10" id="KW-0904">Protein phosphatase</keyword>
<dbReference type="InterPro" id="IPR036457">
    <property type="entry name" value="PPM-type-like_dom_sf"/>
</dbReference>
<sequence>MQSVFGYGRVLARVLTTGVHNEIQHIANAPSPFSKKSRDLHLITAASGISKCNSALSFNTKRSCGDDACFLASHQLGDVIGIADGVGGWRSYGVDPSLFAVSLMEACERLVTEGSFQPTLPIRLLEAAYEEVIENKTPLIGSCTACVVCLERNKNRVHTANLGDSGYVVVRHGEVVERSEDQQHYFNTPFQLSVAPPNLRHLTLSDSPASARTSVFDVHDGDVILVASDGLFDNLTDEMILHHVRRMTTKTYENDLRNTAVSLVEHAHTLASDPDYLSPFCQSAAKSGLNLKGGKPDDITVLLSRVSARNSQKSMFDEVKAKVKEEMAKRNETVDDLIRKLCKKRNMKNCTGVDDGSNSVRIKATLRPGKCIKICEDLPNMLKKACEQSHDRPVCGKVDEVFENLEDIGPEKVADAVSEACCEYKCSLAHLAFFC</sequence>
<organism evidence="12 13">
    <name type="scientific">Dimorphilus gyrociliatus</name>
    <dbReference type="NCBI Taxonomy" id="2664684"/>
    <lineage>
        <taxon>Eukaryota</taxon>
        <taxon>Metazoa</taxon>
        <taxon>Spiralia</taxon>
        <taxon>Lophotrochozoa</taxon>
        <taxon>Annelida</taxon>
        <taxon>Polychaeta</taxon>
        <taxon>Polychaeta incertae sedis</taxon>
        <taxon>Dinophilidae</taxon>
        <taxon>Dimorphilus</taxon>
    </lineage>
</organism>
<dbReference type="InterPro" id="IPR022353">
    <property type="entry name" value="Insulin_CS"/>
</dbReference>
<dbReference type="GO" id="GO:0046872">
    <property type="term" value="F:metal ion binding"/>
    <property type="evidence" value="ECO:0007669"/>
    <property type="project" value="UniProtKB-UniRule"/>
</dbReference>
<reference evidence="12 13" key="1">
    <citation type="submission" date="2020-08" db="EMBL/GenBank/DDBJ databases">
        <authorList>
            <person name="Hejnol A."/>
        </authorList>
    </citation>
    <scope>NUCLEOTIDE SEQUENCE [LARGE SCALE GENOMIC DNA]</scope>
</reference>
<evidence type="ECO:0000256" key="8">
    <source>
        <dbReference type="ARBA" id="ARBA00023211"/>
    </source>
</evidence>
<keyword evidence="8 10" id="KW-0464">Manganese</keyword>